<dbReference type="EC" id="3.1.3.-" evidence="3"/>
<evidence type="ECO:0000313" key="4">
    <source>
        <dbReference type="Proteomes" id="UP001343257"/>
    </source>
</evidence>
<evidence type="ECO:0000256" key="2">
    <source>
        <dbReference type="ARBA" id="ARBA00023235"/>
    </source>
</evidence>
<keyword evidence="3" id="KW-0378">Hydrolase</keyword>
<dbReference type="SUPFAM" id="SSF53254">
    <property type="entry name" value="Phosphoglycerate mutase-like"/>
    <property type="match status" value="1"/>
</dbReference>
<dbReference type="CDD" id="cd07067">
    <property type="entry name" value="HP_PGM_like"/>
    <property type="match status" value="1"/>
</dbReference>
<dbReference type="Pfam" id="PF00300">
    <property type="entry name" value="His_Phos_1"/>
    <property type="match status" value="1"/>
</dbReference>
<dbReference type="EMBL" id="JARTLD010000012">
    <property type="protein sequence ID" value="MED5016752.1"/>
    <property type="molecule type" value="Genomic_DNA"/>
</dbReference>
<reference evidence="3 4" key="1">
    <citation type="submission" date="2023-03" db="EMBL/GenBank/DDBJ databases">
        <title>Bacillus Genome Sequencing.</title>
        <authorList>
            <person name="Dunlap C."/>
        </authorList>
    </citation>
    <scope>NUCLEOTIDE SEQUENCE [LARGE SCALE GENOMIC DNA]</scope>
    <source>
        <strain evidence="3 4">NRS-52</strain>
    </source>
</reference>
<evidence type="ECO:0000256" key="1">
    <source>
        <dbReference type="ARBA" id="ARBA00023152"/>
    </source>
</evidence>
<dbReference type="Proteomes" id="UP001343257">
    <property type="component" value="Unassembled WGS sequence"/>
</dbReference>
<evidence type="ECO:0000313" key="3">
    <source>
        <dbReference type="EMBL" id="MED5016752.1"/>
    </source>
</evidence>
<dbReference type="Gene3D" id="3.40.50.1240">
    <property type="entry name" value="Phosphoglycerate mutase-like"/>
    <property type="match status" value="1"/>
</dbReference>
<dbReference type="PANTHER" id="PTHR48100">
    <property type="entry name" value="BROAD-SPECIFICITY PHOSPHATASE YOR283W-RELATED"/>
    <property type="match status" value="1"/>
</dbReference>
<keyword evidence="1" id="KW-0324">Glycolysis</keyword>
<proteinExistence type="predicted"/>
<dbReference type="RefSeq" id="WP_328276031.1">
    <property type="nucleotide sequence ID" value="NZ_JARTLD010000012.1"/>
</dbReference>
<gene>
    <name evidence="3" type="ORF">P9847_05470</name>
</gene>
<keyword evidence="2" id="KW-0413">Isomerase</keyword>
<organism evidence="3 4">
    <name type="scientific">Paenibacillus chibensis</name>
    <dbReference type="NCBI Taxonomy" id="59846"/>
    <lineage>
        <taxon>Bacteria</taxon>
        <taxon>Bacillati</taxon>
        <taxon>Bacillota</taxon>
        <taxon>Bacilli</taxon>
        <taxon>Bacillales</taxon>
        <taxon>Paenibacillaceae</taxon>
        <taxon>Paenibacillus</taxon>
    </lineage>
</organism>
<protein>
    <submittedName>
        <fullName evidence="3">Histidine phosphatase family protein</fullName>
        <ecNumber evidence="3">3.1.3.-</ecNumber>
    </submittedName>
</protein>
<dbReference type="InterPro" id="IPR029033">
    <property type="entry name" value="His_PPase_superfam"/>
</dbReference>
<name>A0ABU6PQU5_9BACL</name>
<comment type="caution">
    <text evidence="3">The sequence shown here is derived from an EMBL/GenBank/DDBJ whole genome shotgun (WGS) entry which is preliminary data.</text>
</comment>
<keyword evidence="4" id="KW-1185">Reference proteome</keyword>
<accession>A0ABU6PQU5</accession>
<dbReference type="InterPro" id="IPR050275">
    <property type="entry name" value="PGM_Phosphatase"/>
</dbReference>
<dbReference type="PANTHER" id="PTHR48100:SF1">
    <property type="entry name" value="HISTIDINE PHOSPHATASE FAMILY PROTEIN-RELATED"/>
    <property type="match status" value="1"/>
</dbReference>
<dbReference type="InterPro" id="IPR013078">
    <property type="entry name" value="His_Pase_superF_clade-1"/>
</dbReference>
<dbReference type="SMART" id="SM00855">
    <property type="entry name" value="PGAM"/>
    <property type="match status" value="1"/>
</dbReference>
<dbReference type="InterPro" id="IPR001345">
    <property type="entry name" value="PG/BPGM_mutase_AS"/>
</dbReference>
<dbReference type="GO" id="GO:0016787">
    <property type="term" value="F:hydrolase activity"/>
    <property type="evidence" value="ECO:0007669"/>
    <property type="project" value="UniProtKB-KW"/>
</dbReference>
<sequence>MKSKTLIYLVRHGETEWNVDHRMQGHQDSPLTELGVKQAEWLGESLRNEPIDIVYSSSSRRAYRTAEIIKGDREIDIHTLDEFKEINLGIWEGKTQAEVKANDPEQFHYFWNDPAEYKVQGSETFEDVFNRVMNGLNQIIQNNEGRSILLVTHTVVVKLIMSYFEGRPMKDLWNPPYIHPACLCKIAIEGGKPEILLHGDITHYKTDPSVS</sequence>
<dbReference type="PROSITE" id="PS00175">
    <property type="entry name" value="PG_MUTASE"/>
    <property type="match status" value="1"/>
</dbReference>